<geneLocation type="plasmid" evidence="3 4">
    <name>pDGEO01</name>
</geneLocation>
<dbReference type="EMBL" id="CP000358">
    <property type="protein sequence ID" value="ABF44075.1"/>
    <property type="molecule type" value="Genomic_DNA"/>
</dbReference>
<dbReference type="HOGENOM" id="CLU_037750_0_0_0"/>
<evidence type="ECO:0000313" key="3">
    <source>
        <dbReference type="EMBL" id="ABF44075.1"/>
    </source>
</evidence>
<evidence type="ECO:0000256" key="1">
    <source>
        <dbReference type="SAM" id="MobiDB-lite"/>
    </source>
</evidence>
<dbReference type="InterPro" id="IPR027417">
    <property type="entry name" value="P-loop_NTPase"/>
</dbReference>
<name>Q1J359_DEIGD</name>
<dbReference type="InterPro" id="IPR017746">
    <property type="entry name" value="Cellulose_synthase_operon_BcsQ"/>
</dbReference>
<accession>Q1J359</accession>
<keyword evidence="4" id="KW-1185">Reference proteome</keyword>
<reference evidence="3" key="1">
    <citation type="submission" date="2006-04" db="EMBL/GenBank/DDBJ databases">
        <title>Complete sequence of plasmid1 pDGEO01 of Deinococcus geothermalis DSM 11300.</title>
        <authorList>
            <consortium name="US DOE Joint Genome Institute"/>
            <person name="Copeland A."/>
            <person name="Lucas S."/>
            <person name="Lapidus A."/>
            <person name="Barry K."/>
            <person name="Detter J.C."/>
            <person name="Glavina del Rio T."/>
            <person name="Hammon N."/>
            <person name="Israni S."/>
            <person name="Dalin E."/>
            <person name="Tice H."/>
            <person name="Pitluck S."/>
            <person name="Brettin T."/>
            <person name="Bruce D."/>
            <person name="Han C."/>
            <person name="Tapia R."/>
            <person name="Saunders E."/>
            <person name="Gilna P."/>
            <person name="Schmutz J."/>
            <person name="Larimer F."/>
            <person name="Land M."/>
            <person name="Hauser L."/>
            <person name="Kyrpides N."/>
            <person name="Kim E."/>
            <person name="Daly M.J."/>
            <person name="Fredrickson J.K."/>
            <person name="Makarova K.S."/>
            <person name="Gaidamakova E.K."/>
            <person name="Zhai M."/>
            <person name="Richardson P."/>
        </authorList>
    </citation>
    <scope>NUCLEOTIDE SEQUENCE</scope>
    <source>
        <strain evidence="3">DSM 11300</strain>
        <plasmid evidence="3">pDGEO01</plasmid>
    </source>
</reference>
<proteinExistence type="predicted"/>
<dbReference type="SUPFAM" id="SSF52540">
    <property type="entry name" value="P-loop containing nucleoside triphosphate hydrolases"/>
    <property type="match status" value="1"/>
</dbReference>
<evidence type="ECO:0000256" key="2">
    <source>
        <dbReference type="SAM" id="Phobius"/>
    </source>
</evidence>
<feature type="region of interest" description="Disordered" evidence="1">
    <location>
        <begin position="497"/>
        <end position="521"/>
    </location>
</feature>
<protein>
    <submittedName>
        <fullName evidence="3">ExoP-related protein</fullName>
    </submittedName>
</protein>
<keyword evidence="2" id="KW-1133">Transmembrane helix</keyword>
<evidence type="ECO:0000313" key="4">
    <source>
        <dbReference type="Proteomes" id="UP000002431"/>
    </source>
</evidence>
<dbReference type="PANTHER" id="PTHR32309">
    <property type="entry name" value="TYROSINE-PROTEIN KINASE"/>
    <property type="match status" value="1"/>
</dbReference>
<dbReference type="Gene3D" id="3.40.50.300">
    <property type="entry name" value="P-loop containing nucleotide triphosphate hydrolases"/>
    <property type="match status" value="1"/>
</dbReference>
<dbReference type="InterPro" id="IPR050445">
    <property type="entry name" value="Bact_polysacc_biosynth/exp"/>
</dbReference>
<feature type="transmembrane region" description="Helical" evidence="2">
    <location>
        <begin position="257"/>
        <end position="275"/>
    </location>
</feature>
<dbReference type="PANTHER" id="PTHR32309:SF31">
    <property type="entry name" value="CAPSULAR EXOPOLYSACCHARIDE FAMILY"/>
    <property type="match status" value="1"/>
</dbReference>
<organism evidence="3 4">
    <name type="scientific">Deinococcus geothermalis (strain DSM 11300 / CIP 105573 / AG-3a)</name>
    <dbReference type="NCBI Taxonomy" id="319795"/>
    <lineage>
        <taxon>Bacteria</taxon>
        <taxon>Thermotogati</taxon>
        <taxon>Deinococcota</taxon>
        <taxon>Deinococci</taxon>
        <taxon>Deinococcales</taxon>
        <taxon>Deinococcaceae</taxon>
        <taxon>Deinococcus</taxon>
    </lineage>
</organism>
<keyword evidence="3" id="KW-0614">Plasmid</keyword>
<dbReference type="eggNOG" id="COG3944">
    <property type="taxonomic scope" value="Bacteria"/>
</dbReference>
<keyword evidence="2" id="KW-0812">Transmembrane</keyword>
<dbReference type="Pfam" id="PF06564">
    <property type="entry name" value="CBP_BcsQ"/>
    <property type="match status" value="1"/>
</dbReference>
<dbReference type="KEGG" id="dge:Dgeo_2642"/>
<dbReference type="AlphaFoldDB" id="Q1J359"/>
<dbReference type="eggNOG" id="COG0489">
    <property type="taxonomic scope" value="Bacteria"/>
</dbReference>
<gene>
    <name evidence="3" type="ordered locus">Dgeo_2642</name>
</gene>
<sequence length="521" mass="55584">MTYSASSRTETAEMPRLVQPLRRHALPLLSAALLAGGITYGMAARQAPTYATMSSVVSVNNGARNLPENSLIRAPSLAPDVLQEALRDPTVIADIVRRILASDLPPTLAHDLARTVEAQQNSTTFKPVTVTSSNTSSSRADLDLYEVWGRTHNPTSAQVLVNASVDALREWDRERALQQIALARTSLQQQLAALSRNAPPIDASNARWDAYEATRAQLLRSLAQVELLSPAAVGTLEVVARAPEPTQPAGPGPLRRAILAALLTLFVAGAAVLLYESWRRRVYDAQSLRELGLPLLGQLPGLPAGTAGRGVAAALHSGPLQDSLGFLRVNVLSQLTPDLPRRLVFSGIRDETGTSSVVAALATSLAGAGQRVLIVDTHPQASQHMALWSSGNSADRPTFSVAERIDLLPLNDSDPARAQALAEQQLANHDIVLIDTPPILRRSDALLWASRSAGIVLVLDPGRASQNEVEQVLQSAQLARVRVLGAVLNELRLASEPQQATAGQRKGERVLAHGEASARSS</sequence>
<dbReference type="Proteomes" id="UP000002431">
    <property type="component" value="Plasmid pDGEO01"/>
</dbReference>
<keyword evidence="2" id="KW-0472">Membrane</keyword>
<dbReference type="RefSeq" id="WP_011525927.1">
    <property type="nucleotide sequence ID" value="NC_008010.2"/>
</dbReference>